<feature type="domain" description="HTH tetR-type" evidence="5">
    <location>
        <begin position="19"/>
        <end position="78"/>
    </location>
</feature>
<dbReference type="Pfam" id="PF00440">
    <property type="entry name" value="TetR_N"/>
    <property type="match status" value="1"/>
</dbReference>
<dbReference type="GO" id="GO:0003700">
    <property type="term" value="F:DNA-binding transcription factor activity"/>
    <property type="evidence" value="ECO:0007669"/>
    <property type="project" value="TreeGrafter"/>
</dbReference>
<dbReference type="PRINTS" id="PR00455">
    <property type="entry name" value="HTHTETR"/>
</dbReference>
<evidence type="ECO:0000256" key="1">
    <source>
        <dbReference type="ARBA" id="ARBA00023015"/>
    </source>
</evidence>
<dbReference type="InterPro" id="IPR009057">
    <property type="entry name" value="Homeodomain-like_sf"/>
</dbReference>
<accession>A0AB39BFC1</accession>
<dbReference type="PROSITE" id="PS50977">
    <property type="entry name" value="HTH_TETR_2"/>
    <property type="match status" value="1"/>
</dbReference>
<dbReference type="RefSeq" id="WP_368497235.1">
    <property type="nucleotide sequence ID" value="NZ_CP162511.1"/>
</dbReference>
<dbReference type="InterPro" id="IPR001647">
    <property type="entry name" value="HTH_TetR"/>
</dbReference>
<keyword evidence="3" id="KW-0804">Transcription</keyword>
<name>A0AB39BFC1_9MICO</name>
<evidence type="ECO:0000256" key="3">
    <source>
        <dbReference type="ARBA" id="ARBA00023163"/>
    </source>
</evidence>
<evidence type="ECO:0000256" key="2">
    <source>
        <dbReference type="ARBA" id="ARBA00023125"/>
    </source>
</evidence>
<evidence type="ECO:0000313" key="6">
    <source>
        <dbReference type="EMBL" id="XDI04836.1"/>
    </source>
</evidence>
<keyword evidence="1" id="KW-0805">Transcription regulation</keyword>
<sequence length="195" mass="20666">MPTAASATRSGRAPALAVDERRAMILDAVIPLLLAQGADVTSRQIAEAAGVAEGTVFRAFGDKESLIEAAVQKHFDPENVRKGLRAIDPADPFESKLAQVIAVLRGRLTGVMQMMAALGRHEPPPRPQQQQFGEITSQIFAPEADRLTVTPARLAQLLRVMAFGSTIPQAGSPEPAFSDAELARILAPGLIGEPA</sequence>
<dbReference type="SUPFAM" id="SSF46689">
    <property type="entry name" value="Homeodomain-like"/>
    <property type="match status" value="1"/>
</dbReference>
<keyword evidence="2 4" id="KW-0238">DNA-binding</keyword>
<reference evidence="6" key="1">
    <citation type="submission" date="2024-05" db="EMBL/GenBank/DDBJ databases">
        <title>Herbiconiux sp. A18JL235.</title>
        <authorList>
            <person name="Zhang G."/>
        </authorList>
    </citation>
    <scope>NUCLEOTIDE SEQUENCE</scope>
    <source>
        <strain evidence="6">A18JL235</strain>
    </source>
</reference>
<feature type="DNA-binding region" description="H-T-H motif" evidence="4">
    <location>
        <begin position="41"/>
        <end position="60"/>
    </location>
</feature>
<dbReference type="PANTHER" id="PTHR30055:SF234">
    <property type="entry name" value="HTH-TYPE TRANSCRIPTIONAL REGULATOR BETI"/>
    <property type="match status" value="1"/>
</dbReference>
<dbReference type="PANTHER" id="PTHR30055">
    <property type="entry name" value="HTH-TYPE TRANSCRIPTIONAL REGULATOR RUTR"/>
    <property type="match status" value="1"/>
</dbReference>
<gene>
    <name evidence="6" type="ORF">ABFY20_16055</name>
</gene>
<organism evidence="6">
    <name type="scientific">Herbiconiux sp. A18JL235</name>
    <dbReference type="NCBI Taxonomy" id="3152363"/>
    <lineage>
        <taxon>Bacteria</taxon>
        <taxon>Bacillati</taxon>
        <taxon>Actinomycetota</taxon>
        <taxon>Actinomycetes</taxon>
        <taxon>Micrococcales</taxon>
        <taxon>Microbacteriaceae</taxon>
        <taxon>Herbiconiux</taxon>
    </lineage>
</organism>
<protein>
    <submittedName>
        <fullName evidence="6">TetR/AcrR family transcriptional regulator</fullName>
    </submittedName>
</protein>
<evidence type="ECO:0000259" key="5">
    <source>
        <dbReference type="PROSITE" id="PS50977"/>
    </source>
</evidence>
<dbReference type="EMBL" id="CP162511">
    <property type="protein sequence ID" value="XDI04836.1"/>
    <property type="molecule type" value="Genomic_DNA"/>
</dbReference>
<dbReference type="GO" id="GO:0000976">
    <property type="term" value="F:transcription cis-regulatory region binding"/>
    <property type="evidence" value="ECO:0007669"/>
    <property type="project" value="TreeGrafter"/>
</dbReference>
<dbReference type="Gene3D" id="1.10.357.10">
    <property type="entry name" value="Tetracycline Repressor, domain 2"/>
    <property type="match status" value="1"/>
</dbReference>
<dbReference type="InterPro" id="IPR050109">
    <property type="entry name" value="HTH-type_TetR-like_transc_reg"/>
</dbReference>
<dbReference type="AlphaFoldDB" id="A0AB39BFC1"/>
<evidence type="ECO:0000256" key="4">
    <source>
        <dbReference type="PROSITE-ProRule" id="PRU00335"/>
    </source>
</evidence>
<proteinExistence type="predicted"/>